<reference evidence="1 2" key="1">
    <citation type="submission" date="2017-09" db="EMBL/GenBank/DDBJ databases">
        <title>Comparative genomics of rhizobia isolated from Phaseolus vulgaris in China.</title>
        <authorList>
            <person name="Tong W."/>
        </authorList>
    </citation>
    <scope>NUCLEOTIDE SEQUENCE [LARGE SCALE GENOMIC DNA]</scope>
    <source>
        <strain evidence="1 2">PCH1</strain>
    </source>
</reference>
<dbReference type="Proteomes" id="UP000220353">
    <property type="component" value="Unassembled WGS sequence"/>
</dbReference>
<evidence type="ECO:0000313" key="2">
    <source>
        <dbReference type="Proteomes" id="UP000220353"/>
    </source>
</evidence>
<gene>
    <name evidence="1" type="ORF">CO661_06185</name>
</gene>
<comment type="caution">
    <text evidence="1">The sequence shown here is derived from an EMBL/GenBank/DDBJ whole genome shotgun (WGS) entry which is preliminary data.</text>
</comment>
<proteinExistence type="predicted"/>
<dbReference type="AlphaFoldDB" id="A0A2A6M4I4"/>
<name>A0A2A6M4I4_RHIFR</name>
<organism evidence="1 2">
    <name type="scientific">Rhizobium fredii</name>
    <name type="common">Sinorhizobium fredii</name>
    <dbReference type="NCBI Taxonomy" id="380"/>
    <lineage>
        <taxon>Bacteria</taxon>
        <taxon>Pseudomonadati</taxon>
        <taxon>Pseudomonadota</taxon>
        <taxon>Alphaproteobacteria</taxon>
        <taxon>Hyphomicrobiales</taxon>
        <taxon>Rhizobiaceae</taxon>
        <taxon>Sinorhizobium/Ensifer group</taxon>
        <taxon>Sinorhizobium</taxon>
    </lineage>
</organism>
<sequence>MAVDRRWNHHHSAQGIEPRGARLAGAACHSGDDRRLRDLCNLVDAGGSGRPGARAMNIPWGKFLGGLLVCAALSWAVLEIRENGAQAVRNSIERQNNEAADSADAKRLDYDACSVSGGLWNFGAGKCQRPARGGPH</sequence>
<dbReference type="EMBL" id="NWTC01000003">
    <property type="protein sequence ID" value="PDT49477.1"/>
    <property type="molecule type" value="Genomic_DNA"/>
</dbReference>
<protein>
    <submittedName>
        <fullName evidence="1">Uncharacterized protein</fullName>
    </submittedName>
</protein>
<evidence type="ECO:0000313" key="1">
    <source>
        <dbReference type="EMBL" id="PDT49477.1"/>
    </source>
</evidence>
<accession>A0A2A6M4I4</accession>